<dbReference type="RefSeq" id="WP_091915263.1">
    <property type="nucleotide sequence ID" value="NZ_FOIQ01000002.1"/>
</dbReference>
<dbReference type="EMBL" id="FOIQ01000002">
    <property type="protein sequence ID" value="SEV99214.1"/>
    <property type="molecule type" value="Genomic_DNA"/>
</dbReference>
<dbReference type="GO" id="GO:0009435">
    <property type="term" value="P:NAD+ biosynthetic process"/>
    <property type="evidence" value="ECO:0007669"/>
    <property type="project" value="UniProtKB-UniRule"/>
</dbReference>
<organism evidence="14 15">
    <name type="scientific">Prevotella aff. ruminicola Tc2-24</name>
    <dbReference type="NCBI Taxonomy" id="81582"/>
    <lineage>
        <taxon>Bacteria</taxon>
        <taxon>Pseudomonadati</taxon>
        <taxon>Bacteroidota</taxon>
        <taxon>Bacteroidia</taxon>
        <taxon>Bacteroidales</taxon>
        <taxon>Prevotellaceae</taxon>
        <taxon>Prevotella</taxon>
    </lineage>
</organism>
<comment type="function">
    <text evidence="1 11">Catalyzes the reversible adenylation of nicotinate mononucleotide (NaMN) to nicotinic acid adenine dinucleotide (NaAD).</text>
</comment>
<evidence type="ECO:0000256" key="11">
    <source>
        <dbReference type="HAMAP-Rule" id="MF_00244"/>
    </source>
</evidence>
<comment type="similarity">
    <text evidence="3 11">Belongs to the NadD family.</text>
</comment>
<keyword evidence="4 11" id="KW-0662">Pyridine nucleotide biosynthesis</keyword>
<dbReference type="EC" id="2.7.7.18" evidence="11"/>
<evidence type="ECO:0000256" key="6">
    <source>
        <dbReference type="ARBA" id="ARBA00022695"/>
    </source>
</evidence>
<dbReference type="InterPro" id="IPR014729">
    <property type="entry name" value="Rossmann-like_a/b/a_fold"/>
</dbReference>
<dbReference type="SUPFAM" id="SSF52374">
    <property type="entry name" value="Nucleotidylyl transferase"/>
    <property type="match status" value="1"/>
</dbReference>
<evidence type="ECO:0000313" key="14">
    <source>
        <dbReference type="EMBL" id="SEV99214.1"/>
    </source>
</evidence>
<dbReference type="Pfam" id="PF01467">
    <property type="entry name" value="CTP_transf_like"/>
    <property type="match status" value="1"/>
</dbReference>
<evidence type="ECO:0000259" key="13">
    <source>
        <dbReference type="Pfam" id="PF01467"/>
    </source>
</evidence>
<evidence type="ECO:0000256" key="5">
    <source>
        <dbReference type="ARBA" id="ARBA00022679"/>
    </source>
</evidence>
<evidence type="ECO:0000256" key="7">
    <source>
        <dbReference type="ARBA" id="ARBA00022741"/>
    </source>
</evidence>
<sequence>MNKNNPPKNLNKFSSPSEERGKGISSEAQKTVTGLFGGSFNPIHNGHLALARLLREKAQLDEVWLMVSPQNPLKQQSDLLGDEERLTMARAAVKNESGIVACDYEMHLPRPSYTWNTLQALSSDYPDREFVLMIGGDNWASFDQWYRHEDILKSYRVVVYPRRETMEAALSGIDGRQVSLVEAELIDISSTDIRRRIREGRSIRQLVPRAVADIIKRNGYYA</sequence>
<dbReference type="PANTHER" id="PTHR39321:SF3">
    <property type="entry name" value="PHOSPHOPANTETHEINE ADENYLYLTRANSFERASE"/>
    <property type="match status" value="1"/>
</dbReference>
<dbReference type="CDD" id="cd02165">
    <property type="entry name" value="NMNAT"/>
    <property type="match status" value="1"/>
</dbReference>
<accession>A0A1I0NEQ1</accession>
<dbReference type="InterPro" id="IPR005248">
    <property type="entry name" value="NadD/NMNAT"/>
</dbReference>
<evidence type="ECO:0000256" key="3">
    <source>
        <dbReference type="ARBA" id="ARBA00009014"/>
    </source>
</evidence>
<dbReference type="Proteomes" id="UP000199373">
    <property type="component" value="Unassembled WGS sequence"/>
</dbReference>
<reference evidence="14 15" key="1">
    <citation type="submission" date="2016-10" db="EMBL/GenBank/DDBJ databases">
        <authorList>
            <person name="de Groot N.N."/>
        </authorList>
    </citation>
    <scope>NUCLEOTIDE SEQUENCE [LARGE SCALE GENOMIC DNA]</scope>
    <source>
        <strain evidence="14 15">TC2-24</strain>
    </source>
</reference>
<evidence type="ECO:0000256" key="9">
    <source>
        <dbReference type="ARBA" id="ARBA00023027"/>
    </source>
</evidence>
<feature type="compositionally biased region" description="Low complexity" evidence="12">
    <location>
        <begin position="1"/>
        <end position="16"/>
    </location>
</feature>
<dbReference type="InterPro" id="IPR004821">
    <property type="entry name" value="Cyt_trans-like"/>
</dbReference>
<feature type="region of interest" description="Disordered" evidence="12">
    <location>
        <begin position="1"/>
        <end position="26"/>
    </location>
</feature>
<dbReference type="HAMAP" id="MF_00244">
    <property type="entry name" value="NaMN_adenylyltr"/>
    <property type="match status" value="1"/>
</dbReference>
<dbReference type="AlphaFoldDB" id="A0A1I0NEQ1"/>
<evidence type="ECO:0000256" key="1">
    <source>
        <dbReference type="ARBA" id="ARBA00002324"/>
    </source>
</evidence>
<keyword evidence="5 11" id="KW-0808">Transferase</keyword>
<evidence type="ECO:0000256" key="2">
    <source>
        <dbReference type="ARBA" id="ARBA00005019"/>
    </source>
</evidence>
<gene>
    <name evidence="11" type="primary">nadD</name>
    <name evidence="14" type="ORF">SAMN04487850_1150</name>
</gene>
<comment type="pathway">
    <text evidence="2 11">Cofactor biosynthesis; NAD(+) biosynthesis; deamido-NAD(+) from nicotinate D-ribonucleotide: step 1/1.</text>
</comment>
<evidence type="ECO:0000256" key="12">
    <source>
        <dbReference type="SAM" id="MobiDB-lite"/>
    </source>
</evidence>
<evidence type="ECO:0000256" key="4">
    <source>
        <dbReference type="ARBA" id="ARBA00022642"/>
    </source>
</evidence>
<name>A0A1I0NEQ1_9BACT</name>
<keyword evidence="8 11" id="KW-0067">ATP-binding</keyword>
<dbReference type="NCBIfam" id="TIGR00482">
    <property type="entry name" value="nicotinate (nicotinamide) nucleotide adenylyltransferase"/>
    <property type="match status" value="1"/>
</dbReference>
<dbReference type="PANTHER" id="PTHR39321">
    <property type="entry name" value="NICOTINATE-NUCLEOTIDE ADENYLYLTRANSFERASE-RELATED"/>
    <property type="match status" value="1"/>
</dbReference>
<dbReference type="UniPathway" id="UPA00253">
    <property type="reaction ID" value="UER00332"/>
</dbReference>
<evidence type="ECO:0000256" key="10">
    <source>
        <dbReference type="ARBA" id="ARBA00048721"/>
    </source>
</evidence>
<evidence type="ECO:0000256" key="8">
    <source>
        <dbReference type="ARBA" id="ARBA00022840"/>
    </source>
</evidence>
<dbReference type="GO" id="GO:0004515">
    <property type="term" value="F:nicotinate-nucleotide adenylyltransferase activity"/>
    <property type="evidence" value="ECO:0007669"/>
    <property type="project" value="UniProtKB-UniRule"/>
</dbReference>
<feature type="domain" description="Cytidyltransferase-like" evidence="13">
    <location>
        <begin position="35"/>
        <end position="196"/>
    </location>
</feature>
<protein>
    <recommendedName>
        <fullName evidence="11">Probable nicotinate-nucleotide adenylyltransferase</fullName>
        <ecNumber evidence="11">2.7.7.18</ecNumber>
    </recommendedName>
    <alternativeName>
        <fullName evidence="11">Deamido-NAD(+) diphosphorylase</fullName>
    </alternativeName>
    <alternativeName>
        <fullName evidence="11">Deamido-NAD(+) pyrophosphorylase</fullName>
    </alternativeName>
    <alternativeName>
        <fullName evidence="11">Nicotinate mononucleotide adenylyltransferase</fullName>
        <shortName evidence="11">NaMN adenylyltransferase</shortName>
    </alternativeName>
</protein>
<keyword evidence="15" id="KW-1185">Reference proteome</keyword>
<dbReference type="GO" id="GO:0005524">
    <property type="term" value="F:ATP binding"/>
    <property type="evidence" value="ECO:0007669"/>
    <property type="project" value="UniProtKB-KW"/>
</dbReference>
<evidence type="ECO:0000313" key="15">
    <source>
        <dbReference type="Proteomes" id="UP000199373"/>
    </source>
</evidence>
<dbReference type="Gene3D" id="3.40.50.620">
    <property type="entry name" value="HUPs"/>
    <property type="match status" value="1"/>
</dbReference>
<keyword evidence="6 11" id="KW-0548">Nucleotidyltransferase</keyword>
<keyword evidence="7 11" id="KW-0547">Nucleotide-binding</keyword>
<proteinExistence type="inferred from homology"/>
<dbReference type="NCBIfam" id="TIGR00125">
    <property type="entry name" value="cyt_tran_rel"/>
    <property type="match status" value="1"/>
</dbReference>
<comment type="catalytic activity">
    <reaction evidence="10 11">
        <text>nicotinate beta-D-ribonucleotide + ATP + H(+) = deamido-NAD(+) + diphosphate</text>
        <dbReference type="Rhea" id="RHEA:22860"/>
        <dbReference type="ChEBI" id="CHEBI:15378"/>
        <dbReference type="ChEBI" id="CHEBI:30616"/>
        <dbReference type="ChEBI" id="CHEBI:33019"/>
        <dbReference type="ChEBI" id="CHEBI:57502"/>
        <dbReference type="ChEBI" id="CHEBI:58437"/>
        <dbReference type="EC" id="2.7.7.18"/>
    </reaction>
</comment>
<keyword evidence="9 11" id="KW-0520">NAD</keyword>